<keyword evidence="1" id="KW-0472">Membrane</keyword>
<evidence type="ECO:0000313" key="2">
    <source>
        <dbReference type="EMBL" id="AKH46971.1"/>
    </source>
</evidence>
<organism evidence="2">
    <name type="scientific">uncultured marine virus</name>
    <dbReference type="NCBI Taxonomy" id="186617"/>
    <lineage>
        <taxon>Viruses</taxon>
        <taxon>environmental samples</taxon>
    </lineage>
</organism>
<feature type="transmembrane region" description="Helical" evidence="1">
    <location>
        <begin position="12"/>
        <end position="29"/>
    </location>
</feature>
<keyword evidence="1" id="KW-1133">Transmembrane helix</keyword>
<sequence length="57" mass="6533">MLYPVPNERVIVYSWCYHILYLLCGLISSREPWNRTTPDSATDCCATTTPFLGTPHQ</sequence>
<keyword evidence="1" id="KW-0812">Transmembrane</keyword>
<reference evidence="2" key="1">
    <citation type="journal article" date="2015" name="Front. Microbiol.">
        <title>Combining genomic sequencing methods to explore viral diversity and reveal potential virus-host interactions.</title>
        <authorList>
            <person name="Chow C.E."/>
            <person name="Winget D.M."/>
            <person name="White R.A.III."/>
            <person name="Hallam S.J."/>
            <person name="Suttle C.A."/>
        </authorList>
    </citation>
    <scope>NUCLEOTIDE SEQUENCE</scope>
    <source>
        <strain evidence="2">Anoxic2_4</strain>
    </source>
</reference>
<dbReference type="EMBL" id="KR029588">
    <property type="protein sequence ID" value="AKH46971.1"/>
    <property type="molecule type" value="Genomic_DNA"/>
</dbReference>
<name>A0A0F7L7J6_9VIRU</name>
<evidence type="ECO:0000256" key="1">
    <source>
        <dbReference type="SAM" id="Phobius"/>
    </source>
</evidence>
<accession>A0A0F7L7J6</accession>
<reference evidence="2" key="2">
    <citation type="submission" date="2015-03" db="EMBL/GenBank/DDBJ databases">
        <authorList>
            <person name="Chow C.-E.T."/>
            <person name="Winget D.M."/>
            <person name="White R.A.III."/>
            <person name="Hallam S.J."/>
            <person name="Suttle C.A."/>
        </authorList>
    </citation>
    <scope>NUCLEOTIDE SEQUENCE</scope>
    <source>
        <strain evidence="2">Anoxic2_4</strain>
    </source>
</reference>
<proteinExistence type="predicted"/>
<protein>
    <submittedName>
        <fullName evidence="2">Uncharacterized protein</fullName>
    </submittedName>
</protein>